<evidence type="ECO:0000313" key="3">
    <source>
        <dbReference type="Proteomes" id="UP001596004"/>
    </source>
</evidence>
<keyword evidence="3" id="KW-1185">Reference proteome</keyword>
<keyword evidence="1" id="KW-1133">Transmembrane helix</keyword>
<dbReference type="Gene3D" id="3.40.50.300">
    <property type="entry name" value="P-loop containing nucleotide triphosphate hydrolases"/>
    <property type="match status" value="1"/>
</dbReference>
<proteinExistence type="predicted"/>
<dbReference type="EMBL" id="JBHSFP010000027">
    <property type="protein sequence ID" value="MFC4535028.1"/>
    <property type="molecule type" value="Genomic_DNA"/>
</dbReference>
<keyword evidence="1" id="KW-0812">Transmembrane</keyword>
<feature type="transmembrane region" description="Helical" evidence="1">
    <location>
        <begin position="26"/>
        <end position="47"/>
    </location>
</feature>
<protein>
    <submittedName>
        <fullName evidence="2">Uncharacterized protein</fullName>
    </submittedName>
</protein>
<evidence type="ECO:0000313" key="2">
    <source>
        <dbReference type="EMBL" id="MFC4535028.1"/>
    </source>
</evidence>
<keyword evidence="1" id="KW-0472">Membrane</keyword>
<gene>
    <name evidence="2" type="ORF">ACFO60_30070</name>
</gene>
<sequence>MHTIYHLAHIALATGQNLAVPSWQNYVVPVTSGVLVAVLLGGVRIAWSRRRVPSALSRGVRRKTYLGAVLSESERGCPARLDVLAPRLSPATESTIFVKIQDAWKRINGRKGVRVVILDSQESLIGGIELMAEGIDVRVTRRELGTESLSFHLFEREGRSAPSAIVNHREDLVDRPVRLNGMPATRLLWDHFEKIWADAQPLEAVLAEKICEKVSEQGEPRAVWRALHEVEVSLNVDLDGAPKVLPHLAFRNSARVVFVVGLPGSGKSHVRRVLARHLAGLGIKTSELSDYTYAYRDFLHAMAKLEPVRAPGFTAYAGGGFSVNNIEVLRPALQALAQAVRDSVKEPRVTIVEFARPDLVAALREFEDLRLESQVIHVNAPAPLRTQRLNRRIEPPEVSVDDTSVTFTLSDNHVLPPAAKQSIYKMDNFPELMADPHWRGRVFSIDNDVDDGGATIETRLGAFVERVIQPYRQP</sequence>
<reference evidence="3" key="1">
    <citation type="journal article" date="2019" name="Int. J. Syst. Evol. Microbiol.">
        <title>The Global Catalogue of Microorganisms (GCM) 10K type strain sequencing project: providing services to taxonomists for standard genome sequencing and annotation.</title>
        <authorList>
            <consortium name="The Broad Institute Genomics Platform"/>
            <consortium name="The Broad Institute Genome Sequencing Center for Infectious Disease"/>
            <person name="Wu L."/>
            <person name="Ma J."/>
        </authorList>
    </citation>
    <scope>NUCLEOTIDE SEQUENCE [LARGE SCALE GENOMIC DNA]</scope>
    <source>
        <strain evidence="3">CGMCC 4.7132</strain>
    </source>
</reference>
<dbReference type="SUPFAM" id="SSF52540">
    <property type="entry name" value="P-loop containing nucleoside triphosphate hydrolases"/>
    <property type="match status" value="1"/>
</dbReference>
<accession>A0ABV9CRP8</accession>
<evidence type="ECO:0000256" key="1">
    <source>
        <dbReference type="SAM" id="Phobius"/>
    </source>
</evidence>
<comment type="caution">
    <text evidence="2">The sequence shown here is derived from an EMBL/GenBank/DDBJ whole genome shotgun (WGS) entry which is preliminary data.</text>
</comment>
<organism evidence="2 3">
    <name type="scientific">Sphaerisporangium dianthi</name>
    <dbReference type="NCBI Taxonomy" id="1436120"/>
    <lineage>
        <taxon>Bacteria</taxon>
        <taxon>Bacillati</taxon>
        <taxon>Actinomycetota</taxon>
        <taxon>Actinomycetes</taxon>
        <taxon>Streptosporangiales</taxon>
        <taxon>Streptosporangiaceae</taxon>
        <taxon>Sphaerisporangium</taxon>
    </lineage>
</organism>
<dbReference type="Proteomes" id="UP001596004">
    <property type="component" value="Unassembled WGS sequence"/>
</dbReference>
<name>A0ABV9CRP8_9ACTN</name>
<dbReference type="RefSeq" id="WP_380846830.1">
    <property type="nucleotide sequence ID" value="NZ_JBHSFP010000027.1"/>
</dbReference>
<dbReference type="InterPro" id="IPR027417">
    <property type="entry name" value="P-loop_NTPase"/>
</dbReference>